<evidence type="ECO:0000313" key="2">
    <source>
        <dbReference type="EMBL" id="KIK54086.1"/>
    </source>
</evidence>
<name>A0A0D0BH64_9AGAR</name>
<feature type="compositionally biased region" description="Basic residues" evidence="1">
    <location>
        <begin position="280"/>
        <end position="289"/>
    </location>
</feature>
<feature type="compositionally biased region" description="Low complexity" evidence="1">
    <location>
        <begin position="305"/>
        <end position="325"/>
    </location>
</feature>
<dbReference type="AlphaFoldDB" id="A0A0D0BH64"/>
<dbReference type="EMBL" id="KN834820">
    <property type="protein sequence ID" value="KIK54086.1"/>
    <property type="molecule type" value="Genomic_DNA"/>
</dbReference>
<reference evidence="2 3" key="1">
    <citation type="submission" date="2014-04" db="EMBL/GenBank/DDBJ databases">
        <title>Evolutionary Origins and Diversification of the Mycorrhizal Mutualists.</title>
        <authorList>
            <consortium name="DOE Joint Genome Institute"/>
            <consortium name="Mycorrhizal Genomics Consortium"/>
            <person name="Kohler A."/>
            <person name="Kuo A."/>
            <person name="Nagy L.G."/>
            <person name="Floudas D."/>
            <person name="Copeland A."/>
            <person name="Barry K.W."/>
            <person name="Cichocki N."/>
            <person name="Veneault-Fourrey C."/>
            <person name="LaButti K."/>
            <person name="Lindquist E.A."/>
            <person name="Lipzen A."/>
            <person name="Lundell T."/>
            <person name="Morin E."/>
            <person name="Murat C."/>
            <person name="Riley R."/>
            <person name="Ohm R."/>
            <person name="Sun H."/>
            <person name="Tunlid A."/>
            <person name="Henrissat B."/>
            <person name="Grigoriev I.V."/>
            <person name="Hibbett D.S."/>
            <person name="Martin F."/>
        </authorList>
    </citation>
    <scope>NUCLEOTIDE SEQUENCE [LARGE SCALE GENOMIC DNA]</scope>
    <source>
        <strain evidence="2 3">FD-317 M1</strain>
    </source>
</reference>
<feature type="region of interest" description="Disordered" evidence="1">
    <location>
        <begin position="237"/>
        <end position="355"/>
    </location>
</feature>
<accession>A0A0D0BH64</accession>
<dbReference type="Proteomes" id="UP000053593">
    <property type="component" value="Unassembled WGS sequence"/>
</dbReference>
<keyword evidence="3" id="KW-1185">Reference proteome</keyword>
<evidence type="ECO:0000256" key="1">
    <source>
        <dbReference type="SAM" id="MobiDB-lite"/>
    </source>
</evidence>
<feature type="compositionally biased region" description="Polar residues" evidence="1">
    <location>
        <begin position="237"/>
        <end position="251"/>
    </location>
</feature>
<feature type="region of interest" description="Disordered" evidence="1">
    <location>
        <begin position="1"/>
        <end position="34"/>
    </location>
</feature>
<dbReference type="HOGENOM" id="CLU_782012_0_0_1"/>
<proteinExistence type="predicted"/>
<dbReference type="OrthoDB" id="3046033at2759"/>
<organism evidence="2 3">
    <name type="scientific">Collybiopsis luxurians FD-317 M1</name>
    <dbReference type="NCBI Taxonomy" id="944289"/>
    <lineage>
        <taxon>Eukaryota</taxon>
        <taxon>Fungi</taxon>
        <taxon>Dikarya</taxon>
        <taxon>Basidiomycota</taxon>
        <taxon>Agaricomycotina</taxon>
        <taxon>Agaricomycetes</taxon>
        <taxon>Agaricomycetidae</taxon>
        <taxon>Agaricales</taxon>
        <taxon>Marasmiineae</taxon>
        <taxon>Omphalotaceae</taxon>
        <taxon>Collybiopsis</taxon>
        <taxon>Collybiopsis luxurians</taxon>
    </lineage>
</organism>
<feature type="compositionally biased region" description="Polar residues" evidence="1">
    <location>
        <begin position="22"/>
        <end position="34"/>
    </location>
</feature>
<evidence type="ECO:0000313" key="3">
    <source>
        <dbReference type="Proteomes" id="UP000053593"/>
    </source>
</evidence>
<feature type="compositionally biased region" description="Polar residues" evidence="1">
    <location>
        <begin position="344"/>
        <end position="355"/>
    </location>
</feature>
<gene>
    <name evidence="2" type="ORF">GYMLUDRAFT_88235</name>
</gene>
<sequence length="355" mass="39552">MNSTEADAPHSQRPETPPKSAQIDSTTVDSTPHSRFSASNVYVPRITTLDDIKKQLLVDIKERKTVSMEEFAIKILGLQPDWREVEEYQALPQREAVKLAFEQYVKVATDRKQLENALYQPLVDLLNALGKKGIDPADAKVFYVQDPHYVMGYWALMKPDIGLIFQALLEEWDDNEELTLLQAKTFLEENEESVYKMSWPLMLMFTEVKHQNGRQLDPVPYPDTEAAAVAKNSVIEQSESNLGGASTQPPLTASMKRQREDEEIDATASDPPVLGEDGRVKKKARRGKKKDPAGVPPATSRTFKASGARASGSRAPPPSRMGSRSTGRVHSQPRPKPKAEPISVNLTRQQIASYG</sequence>
<feature type="non-terminal residue" evidence="2">
    <location>
        <position position="1"/>
    </location>
</feature>
<protein>
    <submittedName>
        <fullName evidence="2">Uncharacterized protein</fullName>
    </submittedName>
</protein>